<gene>
    <name evidence="4" type="ORF">AVDCRST_MAG46-1864</name>
</gene>
<protein>
    <recommendedName>
        <fullName evidence="5">TolB protein, periplasmic protein involved in the tonb-independent uptake of group A colicins</fullName>
    </recommendedName>
</protein>
<evidence type="ECO:0000313" key="4">
    <source>
        <dbReference type="EMBL" id="CAA9338827.1"/>
    </source>
</evidence>
<evidence type="ECO:0008006" key="5">
    <source>
        <dbReference type="Google" id="ProtNLM"/>
    </source>
</evidence>
<evidence type="ECO:0000256" key="3">
    <source>
        <dbReference type="SAM" id="SignalP"/>
    </source>
</evidence>
<dbReference type="InterPro" id="IPR011042">
    <property type="entry name" value="6-blade_b-propeller_TolB-like"/>
</dbReference>
<dbReference type="SUPFAM" id="SSF82171">
    <property type="entry name" value="DPP6 N-terminal domain-like"/>
    <property type="match status" value="1"/>
</dbReference>
<feature type="compositionally biased region" description="Polar residues" evidence="2">
    <location>
        <begin position="386"/>
        <end position="398"/>
    </location>
</feature>
<dbReference type="AlphaFoldDB" id="A0A6J4LRF5"/>
<name>A0A6J4LRF5_9ACTN</name>
<feature type="signal peptide" evidence="3">
    <location>
        <begin position="1"/>
        <end position="25"/>
    </location>
</feature>
<comment type="similarity">
    <text evidence="1">Belongs to the TolB family.</text>
</comment>
<accession>A0A6J4LRF5</accession>
<dbReference type="InterPro" id="IPR011659">
    <property type="entry name" value="WD40"/>
</dbReference>
<keyword evidence="3" id="KW-0732">Signal</keyword>
<dbReference type="PANTHER" id="PTHR36842">
    <property type="entry name" value="PROTEIN TOLB HOMOLOG"/>
    <property type="match status" value="1"/>
</dbReference>
<proteinExistence type="inferred from homology"/>
<dbReference type="EMBL" id="CADCUD010000120">
    <property type="protein sequence ID" value="CAA9338827.1"/>
    <property type="molecule type" value="Genomic_DNA"/>
</dbReference>
<evidence type="ECO:0000256" key="1">
    <source>
        <dbReference type="ARBA" id="ARBA00009820"/>
    </source>
</evidence>
<dbReference type="Gene3D" id="2.120.10.30">
    <property type="entry name" value="TolB, C-terminal domain"/>
    <property type="match status" value="2"/>
</dbReference>
<reference evidence="4" key="1">
    <citation type="submission" date="2020-02" db="EMBL/GenBank/DDBJ databases">
        <authorList>
            <person name="Meier V. D."/>
        </authorList>
    </citation>
    <scope>NUCLEOTIDE SEQUENCE</scope>
    <source>
        <strain evidence="4">AVDCRST_MAG46</strain>
    </source>
</reference>
<feature type="region of interest" description="Disordered" evidence="2">
    <location>
        <begin position="375"/>
        <end position="398"/>
    </location>
</feature>
<evidence type="ECO:0000256" key="2">
    <source>
        <dbReference type="SAM" id="MobiDB-lite"/>
    </source>
</evidence>
<feature type="chain" id="PRO_5026677021" description="TolB protein, periplasmic protein involved in the tonb-independent uptake of group A colicins" evidence="3">
    <location>
        <begin position="26"/>
        <end position="432"/>
    </location>
</feature>
<dbReference type="Pfam" id="PF07676">
    <property type="entry name" value="PD40"/>
    <property type="match status" value="1"/>
</dbReference>
<organism evidence="4">
    <name type="scientific">uncultured Nocardioidaceae bacterium</name>
    <dbReference type="NCBI Taxonomy" id="253824"/>
    <lineage>
        <taxon>Bacteria</taxon>
        <taxon>Bacillati</taxon>
        <taxon>Actinomycetota</taxon>
        <taxon>Actinomycetes</taxon>
        <taxon>Propionibacteriales</taxon>
        <taxon>Nocardioidaceae</taxon>
        <taxon>environmental samples</taxon>
    </lineage>
</organism>
<sequence>MTSHRSVLAATMLTALIGSSTAAVAAPSVETPTGTLDLITVSTSGQQAQGKTGLGGASRTLSGDGRYVVFESPDDDLVRGDRNGRHDVFVRDRVAGTTELVSVTADGKPLGRHSIDPTISADGRYVAFTSFSDRLVRGDRNGVLDVFVKDLETDKVRLVSRTSEEKPGDANSFYPQISANGRHVAFQTFSSFAAADEDRREDVYVRHLVKGTTEQVSLTPRGRDITLPVLVGGISDNGSRVSFGNRFGVMVRDVATDETFVVRRELDHHASLGRPTISGNGQYIAFSSLAADLVPGARGRFTEVVRADVETGELEHVSVPADGRSAPTEDSFGPTLDRTGNLVAFVSISRTIVEGDHNEASDVFVRDIEAGTTTLASANPYGEPGNSHSGRSAQSSISRDGTTVVFTTYSTDLGFEDTNEAVDIVTWTRHGS</sequence>